<evidence type="ECO:0000256" key="13">
    <source>
        <dbReference type="RuleBase" id="RU000679"/>
    </source>
</evidence>
<reference evidence="15 16" key="1">
    <citation type="submission" date="2013-05" db="EMBL/GenBank/DDBJ databases">
        <title>Draft genome of the parasitic nematode Anyclostoma ceylanicum.</title>
        <authorList>
            <person name="Mitreva M."/>
        </authorList>
    </citation>
    <scope>NUCLEOTIDE SEQUENCE [LARGE SCALE GENOMIC DNA]</scope>
</reference>
<evidence type="ECO:0000256" key="12">
    <source>
        <dbReference type="ARBA" id="ARBA00023303"/>
    </source>
</evidence>
<evidence type="ECO:0000256" key="8">
    <source>
        <dbReference type="ARBA" id="ARBA00023065"/>
    </source>
</evidence>
<sequence>MTEAKKEKSIFTKGLIFVLKDFSWWTSTHGIPHIGLANARWLRIFWIIVVLACLGAFIWQFTILITKYLSYNVNTETALQFSDRVFPTVTLCHLNPWKRDETMKVDKKMENLVNAYEDWSTASAKYGFSSRLDGARQQRATKFTALMSDRLYAARNVPGAKHAYTYKDLVISCTYNAESCTETDFREFYDPTYGICQMFNIKGNYSSSRAGPLYGLRMVIRTDQAKYLPWTETAGMVMSIHGKDEVPFPDVFGYFAAPGTATSMGVRFVQTSRLPHPYGTCTKEELLAGKHYNGTYQVESCFRNCLQEKIVADCGCYDPAYPFINDGTIASCDDVGDSLLNLDCIDRISNADSGAFNIIKDCNCPQPCE</sequence>
<keyword evidence="3 13" id="KW-0813">Transport</keyword>
<dbReference type="GO" id="GO:0015280">
    <property type="term" value="F:ligand-gated sodium channel activity"/>
    <property type="evidence" value="ECO:0007669"/>
    <property type="project" value="TreeGrafter"/>
</dbReference>
<keyword evidence="11 13" id="KW-0739">Sodium transport</keyword>
<dbReference type="Pfam" id="PF00858">
    <property type="entry name" value="ASC"/>
    <property type="match status" value="1"/>
</dbReference>
<evidence type="ECO:0000256" key="7">
    <source>
        <dbReference type="ARBA" id="ARBA00023053"/>
    </source>
</evidence>
<dbReference type="InterPro" id="IPR001873">
    <property type="entry name" value="ENaC"/>
</dbReference>
<keyword evidence="4 13" id="KW-0894">Sodium channel</keyword>
<keyword evidence="8 13" id="KW-0406">Ion transport</keyword>
<protein>
    <submittedName>
        <fullName evidence="15">Amiloride-sensitive sodium channel</fullName>
    </submittedName>
</protein>
<evidence type="ECO:0000256" key="5">
    <source>
        <dbReference type="ARBA" id="ARBA00022692"/>
    </source>
</evidence>
<dbReference type="PANTHER" id="PTHR11690">
    <property type="entry name" value="AMILORIDE-SENSITIVE SODIUM CHANNEL-RELATED"/>
    <property type="match status" value="1"/>
</dbReference>
<organism evidence="15 16">
    <name type="scientific">Ancylostoma ceylanicum</name>
    <dbReference type="NCBI Taxonomy" id="53326"/>
    <lineage>
        <taxon>Eukaryota</taxon>
        <taxon>Metazoa</taxon>
        <taxon>Ecdysozoa</taxon>
        <taxon>Nematoda</taxon>
        <taxon>Chromadorea</taxon>
        <taxon>Rhabditida</taxon>
        <taxon>Rhabditina</taxon>
        <taxon>Rhabditomorpha</taxon>
        <taxon>Strongyloidea</taxon>
        <taxon>Ancylostomatidae</taxon>
        <taxon>Ancylostomatinae</taxon>
        <taxon>Ancylostoma</taxon>
    </lineage>
</organism>
<comment type="similarity">
    <text evidence="2 13">Belongs to the amiloride-sensitive sodium channel (TC 1.A.6) family.</text>
</comment>
<dbReference type="PANTHER" id="PTHR11690:SF153">
    <property type="entry name" value="AMILORIDE-SENSITIVE SODIUM CHANNEL"/>
    <property type="match status" value="1"/>
</dbReference>
<evidence type="ECO:0000313" key="16">
    <source>
        <dbReference type="Proteomes" id="UP000054495"/>
    </source>
</evidence>
<dbReference type="AlphaFoldDB" id="A0A0D6LTU3"/>
<evidence type="ECO:0000256" key="1">
    <source>
        <dbReference type="ARBA" id="ARBA00004141"/>
    </source>
</evidence>
<evidence type="ECO:0000256" key="10">
    <source>
        <dbReference type="ARBA" id="ARBA00023180"/>
    </source>
</evidence>
<keyword evidence="12 13" id="KW-0407">Ion channel</keyword>
<proteinExistence type="inferred from homology"/>
<evidence type="ECO:0000313" key="15">
    <source>
        <dbReference type="EMBL" id="EPB74618.1"/>
    </source>
</evidence>
<dbReference type="GO" id="GO:0005886">
    <property type="term" value="C:plasma membrane"/>
    <property type="evidence" value="ECO:0007669"/>
    <property type="project" value="TreeGrafter"/>
</dbReference>
<dbReference type="PROSITE" id="PS01206">
    <property type="entry name" value="ASC"/>
    <property type="match status" value="1"/>
</dbReference>
<evidence type="ECO:0000256" key="6">
    <source>
        <dbReference type="ARBA" id="ARBA00022989"/>
    </source>
</evidence>
<keyword evidence="6 14" id="KW-1133">Transmembrane helix</keyword>
<evidence type="ECO:0000256" key="4">
    <source>
        <dbReference type="ARBA" id="ARBA00022461"/>
    </source>
</evidence>
<keyword evidence="5 13" id="KW-0812">Transmembrane</keyword>
<evidence type="ECO:0000256" key="2">
    <source>
        <dbReference type="ARBA" id="ARBA00007193"/>
    </source>
</evidence>
<keyword evidence="7" id="KW-0915">Sodium</keyword>
<dbReference type="PRINTS" id="PR01078">
    <property type="entry name" value="AMINACHANNEL"/>
</dbReference>
<dbReference type="Gene3D" id="2.60.470.10">
    <property type="entry name" value="Acid-sensing ion channels like domains"/>
    <property type="match status" value="1"/>
</dbReference>
<keyword evidence="16" id="KW-1185">Reference proteome</keyword>
<gene>
    <name evidence="15" type="ORF">ANCCEY_06297</name>
</gene>
<keyword evidence="9 14" id="KW-0472">Membrane</keyword>
<dbReference type="InterPro" id="IPR020903">
    <property type="entry name" value="ENaC_CS"/>
</dbReference>
<name>A0A0D6LTU3_9BILA</name>
<accession>A0A0D6LTU3</accession>
<evidence type="ECO:0000256" key="3">
    <source>
        <dbReference type="ARBA" id="ARBA00022448"/>
    </source>
</evidence>
<comment type="subcellular location">
    <subcellularLocation>
        <location evidence="1">Membrane</location>
        <topology evidence="1">Multi-pass membrane protein</topology>
    </subcellularLocation>
</comment>
<evidence type="ECO:0000256" key="14">
    <source>
        <dbReference type="SAM" id="Phobius"/>
    </source>
</evidence>
<dbReference type="Proteomes" id="UP000054495">
    <property type="component" value="Unassembled WGS sequence"/>
</dbReference>
<dbReference type="EMBL" id="KE124935">
    <property type="protein sequence ID" value="EPB74618.1"/>
    <property type="molecule type" value="Genomic_DNA"/>
</dbReference>
<evidence type="ECO:0000256" key="11">
    <source>
        <dbReference type="ARBA" id="ARBA00023201"/>
    </source>
</evidence>
<keyword evidence="10" id="KW-0325">Glycoprotein</keyword>
<evidence type="ECO:0000256" key="9">
    <source>
        <dbReference type="ARBA" id="ARBA00023136"/>
    </source>
</evidence>
<feature type="transmembrane region" description="Helical" evidence="14">
    <location>
        <begin position="44"/>
        <end position="65"/>
    </location>
</feature>